<evidence type="ECO:0000313" key="1">
    <source>
        <dbReference type="EMBL" id="KNZ70944.1"/>
    </source>
</evidence>
<keyword evidence="2" id="KW-1185">Reference proteome</keyword>
<name>A0A0L6W777_9FIRM</name>
<dbReference type="Proteomes" id="UP000037175">
    <property type="component" value="Unassembled WGS sequence"/>
</dbReference>
<dbReference type="AlphaFoldDB" id="A0A0L6W777"/>
<gene>
    <name evidence="1" type="ORF">Tfer_0005</name>
</gene>
<accession>A0A0L6W777</accession>
<dbReference type="EMBL" id="LGTE01000001">
    <property type="protein sequence ID" value="KNZ70944.1"/>
    <property type="molecule type" value="Genomic_DNA"/>
</dbReference>
<reference evidence="2" key="1">
    <citation type="submission" date="2015-07" db="EMBL/GenBank/DDBJ databases">
        <title>Complete Genome of Thermincola ferriacetica strain Z-0001T.</title>
        <authorList>
            <person name="Lusk B."/>
            <person name="Badalamenti J.P."/>
            <person name="Parameswaran P."/>
            <person name="Bond D.R."/>
            <person name="Torres C.I."/>
        </authorList>
    </citation>
    <scope>NUCLEOTIDE SEQUENCE [LARGE SCALE GENOMIC DNA]</scope>
    <source>
        <strain evidence="2">Z-0001</strain>
    </source>
</reference>
<evidence type="ECO:0000313" key="2">
    <source>
        <dbReference type="Proteomes" id="UP000037175"/>
    </source>
</evidence>
<dbReference type="RefSeq" id="WP_052216342.1">
    <property type="nucleotide sequence ID" value="NZ_LGTE01000001.1"/>
</dbReference>
<protein>
    <recommendedName>
        <fullName evidence="3">Phasin family protein</fullName>
    </recommendedName>
</protein>
<organism evidence="1 2">
    <name type="scientific">Thermincola ferriacetica</name>
    <dbReference type="NCBI Taxonomy" id="281456"/>
    <lineage>
        <taxon>Bacteria</taxon>
        <taxon>Bacillati</taxon>
        <taxon>Bacillota</taxon>
        <taxon>Clostridia</taxon>
        <taxon>Eubacteriales</taxon>
        <taxon>Thermincolaceae</taxon>
        <taxon>Thermincola</taxon>
    </lineage>
</organism>
<sequence length="122" mass="13218">MKEDNKLVSEWEKMGASTGAMLGRLIGLAAETGLRALDQIVLTPLAKTRDEVNKAAVKSGLRTEHARSGAWSEMGRQYGEKMGNAIGITMDSAIEATKTNVVRPLEETVNTATQADEQENKK</sequence>
<comment type="caution">
    <text evidence="1">The sequence shown here is derived from an EMBL/GenBank/DDBJ whole genome shotgun (WGS) entry which is preliminary data.</text>
</comment>
<proteinExistence type="predicted"/>
<evidence type="ECO:0008006" key="3">
    <source>
        <dbReference type="Google" id="ProtNLM"/>
    </source>
</evidence>